<dbReference type="AlphaFoldDB" id="A0ABD1Q911"/>
<dbReference type="Proteomes" id="UP001604277">
    <property type="component" value="Unassembled WGS sequence"/>
</dbReference>
<dbReference type="EMBL" id="JBFOLJ010000015">
    <property type="protein sequence ID" value="KAL2472636.1"/>
    <property type="molecule type" value="Genomic_DNA"/>
</dbReference>
<gene>
    <name evidence="1" type="ORF">Fot_48372</name>
</gene>
<organism evidence="1 2">
    <name type="scientific">Forsythia ovata</name>
    <dbReference type="NCBI Taxonomy" id="205694"/>
    <lineage>
        <taxon>Eukaryota</taxon>
        <taxon>Viridiplantae</taxon>
        <taxon>Streptophyta</taxon>
        <taxon>Embryophyta</taxon>
        <taxon>Tracheophyta</taxon>
        <taxon>Spermatophyta</taxon>
        <taxon>Magnoliopsida</taxon>
        <taxon>eudicotyledons</taxon>
        <taxon>Gunneridae</taxon>
        <taxon>Pentapetalae</taxon>
        <taxon>asterids</taxon>
        <taxon>lamiids</taxon>
        <taxon>Lamiales</taxon>
        <taxon>Oleaceae</taxon>
        <taxon>Forsythieae</taxon>
        <taxon>Forsythia</taxon>
    </lineage>
</organism>
<reference evidence="2" key="1">
    <citation type="submission" date="2024-07" db="EMBL/GenBank/DDBJ databases">
        <title>Two chromosome-level genome assemblies of Korean endemic species Abeliophyllum distichum and Forsythia ovata (Oleaceae).</title>
        <authorList>
            <person name="Jang H."/>
        </authorList>
    </citation>
    <scope>NUCLEOTIDE SEQUENCE [LARGE SCALE GENOMIC DNA]</scope>
</reference>
<evidence type="ECO:0000313" key="2">
    <source>
        <dbReference type="Proteomes" id="UP001604277"/>
    </source>
</evidence>
<comment type="caution">
    <text evidence="1">The sequence shown here is derived from an EMBL/GenBank/DDBJ whole genome shotgun (WGS) entry which is preliminary data.</text>
</comment>
<protein>
    <submittedName>
        <fullName evidence="1">Structural constituent of cell wall</fullName>
    </submittedName>
</protein>
<accession>A0ABD1Q911</accession>
<proteinExistence type="predicted"/>
<evidence type="ECO:0000313" key="1">
    <source>
        <dbReference type="EMBL" id="KAL2472636.1"/>
    </source>
</evidence>
<name>A0ABD1Q911_9LAMI</name>
<sequence>MDREQPVWIPASLVETRLFSTCMARAKNISAWFQIAICRLMPASLAQGQLVNPGTTHGFKRLESFSIRMLSVEATKAATWDNEADHLKFFYDGLELGIPEGYPSVWKSFENNIKVERTSTKYSVLITLPEVAEISINVVPVTMEDDRIHNYQIPPSDCFAHLKRSNFTNKSCALG</sequence>
<keyword evidence="2" id="KW-1185">Reference proteome</keyword>
<dbReference type="PANTHER" id="PTHR31656">
    <property type="entry name" value="ROOT CAP DOMAIN-CONTAINING PROTEIN"/>
    <property type="match status" value="1"/>
</dbReference>